<evidence type="ECO:0000256" key="5">
    <source>
        <dbReference type="HAMAP-Rule" id="MF_00014"/>
    </source>
</evidence>
<evidence type="ECO:0000259" key="6">
    <source>
        <dbReference type="Pfam" id="PF01782"/>
    </source>
</evidence>
<gene>
    <name evidence="5" type="primary">rimM</name>
    <name evidence="8" type="ORF">CTER_3155</name>
</gene>
<dbReference type="EMBL" id="AORV01000043">
    <property type="protein sequence ID" value="EMS71089.1"/>
    <property type="molecule type" value="Genomic_DNA"/>
</dbReference>
<comment type="function">
    <text evidence="5">An accessory protein needed during the final step in the assembly of 30S ribosomal subunit, possibly for assembly of the head region. Essential for efficient processing of 16S rRNA. May be needed both before and after RbfA during the maturation of 16S rRNA. It has affinity for free ribosomal 30S subunits but not for 70S ribosomes.</text>
</comment>
<dbReference type="InterPro" id="IPR056792">
    <property type="entry name" value="PRC_RimM"/>
</dbReference>
<dbReference type="AlphaFoldDB" id="S0FPI9"/>
<dbReference type="PANTHER" id="PTHR33692:SF1">
    <property type="entry name" value="RIBOSOME MATURATION FACTOR RIMM"/>
    <property type="match status" value="1"/>
</dbReference>
<evidence type="ECO:0000313" key="8">
    <source>
        <dbReference type="EMBL" id="EMS71089.1"/>
    </source>
</evidence>
<dbReference type="GO" id="GO:0005737">
    <property type="term" value="C:cytoplasm"/>
    <property type="evidence" value="ECO:0007669"/>
    <property type="project" value="UniProtKB-SubCell"/>
</dbReference>
<comment type="subcellular location">
    <subcellularLocation>
        <location evidence="5">Cytoplasm</location>
    </subcellularLocation>
</comment>
<proteinExistence type="inferred from homology"/>
<dbReference type="GO" id="GO:0043022">
    <property type="term" value="F:ribosome binding"/>
    <property type="evidence" value="ECO:0007669"/>
    <property type="project" value="InterPro"/>
</dbReference>
<accession>S0FPI9</accession>
<dbReference type="InterPro" id="IPR002676">
    <property type="entry name" value="RimM_N"/>
</dbReference>
<sequence length="169" mass="19122">MIEYLIVGHLINTHGVKGELKATALTDDPQRFRKLKWVYIDKNGSLEKYDISGVKFFKQFVILKFQNVDSMEEAEKLKGLYMKIDRADAVELPKDSFFITDILGMKVYDENGVMLGILADVIQTGSNDVYVVRDEEGKEILIPALKSVVREVLLEEGKISVILPKGLLD</sequence>
<organism evidence="8 9">
    <name type="scientific">Ruminiclostridium cellobioparum subsp. termitidis CT1112</name>
    <dbReference type="NCBI Taxonomy" id="1195236"/>
    <lineage>
        <taxon>Bacteria</taxon>
        <taxon>Bacillati</taxon>
        <taxon>Bacillota</taxon>
        <taxon>Clostridia</taxon>
        <taxon>Eubacteriales</taxon>
        <taxon>Oscillospiraceae</taxon>
        <taxon>Ruminiclostridium</taxon>
    </lineage>
</organism>
<dbReference type="GO" id="GO:0042274">
    <property type="term" value="P:ribosomal small subunit biogenesis"/>
    <property type="evidence" value="ECO:0007669"/>
    <property type="project" value="UniProtKB-UniRule"/>
</dbReference>
<dbReference type="PANTHER" id="PTHR33692">
    <property type="entry name" value="RIBOSOME MATURATION FACTOR RIMM"/>
    <property type="match status" value="1"/>
</dbReference>
<dbReference type="PATRIC" id="fig|1195236.3.peg.3381"/>
<dbReference type="Proteomes" id="UP000014155">
    <property type="component" value="Unassembled WGS sequence"/>
</dbReference>
<dbReference type="InterPro" id="IPR011961">
    <property type="entry name" value="RimM"/>
</dbReference>
<dbReference type="InterPro" id="IPR011033">
    <property type="entry name" value="PRC_barrel-like_sf"/>
</dbReference>
<dbReference type="SUPFAM" id="SSF50346">
    <property type="entry name" value="PRC-barrel domain"/>
    <property type="match status" value="1"/>
</dbReference>
<dbReference type="InterPro" id="IPR036976">
    <property type="entry name" value="RimM_N_sf"/>
</dbReference>
<keyword evidence="2 5" id="KW-0690">Ribosome biogenesis</keyword>
<dbReference type="NCBIfam" id="TIGR02273">
    <property type="entry name" value="16S_RimM"/>
    <property type="match status" value="1"/>
</dbReference>
<evidence type="ECO:0000259" key="7">
    <source>
        <dbReference type="Pfam" id="PF24986"/>
    </source>
</evidence>
<keyword evidence="4 5" id="KW-0143">Chaperone</keyword>
<dbReference type="GO" id="GO:0005840">
    <property type="term" value="C:ribosome"/>
    <property type="evidence" value="ECO:0007669"/>
    <property type="project" value="InterPro"/>
</dbReference>
<dbReference type="STRING" id="1195236.CTER_3155"/>
<dbReference type="HAMAP" id="MF_00014">
    <property type="entry name" value="Ribosome_mat_RimM"/>
    <property type="match status" value="1"/>
</dbReference>
<comment type="caution">
    <text evidence="8">The sequence shown here is derived from an EMBL/GenBank/DDBJ whole genome shotgun (WGS) entry which is preliminary data.</text>
</comment>
<dbReference type="SUPFAM" id="SSF50447">
    <property type="entry name" value="Translation proteins"/>
    <property type="match status" value="1"/>
</dbReference>
<evidence type="ECO:0000313" key="9">
    <source>
        <dbReference type="Proteomes" id="UP000014155"/>
    </source>
</evidence>
<dbReference type="RefSeq" id="WP_004627099.1">
    <property type="nucleotide sequence ID" value="NZ_AORV01000043.1"/>
</dbReference>
<evidence type="ECO:0000256" key="4">
    <source>
        <dbReference type="ARBA" id="ARBA00023186"/>
    </source>
</evidence>
<dbReference type="Pfam" id="PF01782">
    <property type="entry name" value="RimM"/>
    <property type="match status" value="1"/>
</dbReference>
<evidence type="ECO:0000256" key="2">
    <source>
        <dbReference type="ARBA" id="ARBA00022517"/>
    </source>
</evidence>
<feature type="domain" description="Ribosome maturation factor RimM PRC barrel" evidence="7">
    <location>
        <begin position="100"/>
        <end position="167"/>
    </location>
</feature>
<dbReference type="Gene3D" id="2.30.30.240">
    <property type="entry name" value="PRC-barrel domain"/>
    <property type="match status" value="1"/>
</dbReference>
<feature type="domain" description="RimM N-terminal" evidence="6">
    <location>
        <begin position="7"/>
        <end position="87"/>
    </location>
</feature>
<keyword evidence="1 5" id="KW-0963">Cytoplasm</keyword>
<name>S0FPI9_RUMCE</name>
<comment type="similarity">
    <text evidence="5">Belongs to the RimM family.</text>
</comment>
<dbReference type="Pfam" id="PF24986">
    <property type="entry name" value="PRC_RimM"/>
    <property type="match status" value="1"/>
</dbReference>
<comment type="subunit">
    <text evidence="5">Binds ribosomal protein uS19.</text>
</comment>
<reference evidence="8 9" key="1">
    <citation type="journal article" date="2013" name="Genome Announc.">
        <title>Draft Genome Sequence of the Cellulolytic, Mesophilic, Anaerobic Bacterium Clostridium termitidis Strain CT1112 (DSM 5398).</title>
        <authorList>
            <person name="Lal S."/>
            <person name="Ramachandran U."/>
            <person name="Zhang X."/>
            <person name="Munir R."/>
            <person name="Sparling R."/>
            <person name="Levin D.B."/>
        </authorList>
    </citation>
    <scope>NUCLEOTIDE SEQUENCE [LARGE SCALE GENOMIC DNA]</scope>
    <source>
        <strain evidence="8 9">CT1112</strain>
    </source>
</reference>
<keyword evidence="9" id="KW-1185">Reference proteome</keyword>
<dbReference type="Gene3D" id="2.40.30.60">
    <property type="entry name" value="RimM"/>
    <property type="match status" value="1"/>
</dbReference>
<protein>
    <recommendedName>
        <fullName evidence="5">Ribosome maturation factor RimM</fullName>
    </recommendedName>
</protein>
<dbReference type="GO" id="GO:0006364">
    <property type="term" value="P:rRNA processing"/>
    <property type="evidence" value="ECO:0007669"/>
    <property type="project" value="UniProtKB-UniRule"/>
</dbReference>
<keyword evidence="3 5" id="KW-0698">rRNA processing</keyword>
<evidence type="ECO:0000256" key="1">
    <source>
        <dbReference type="ARBA" id="ARBA00022490"/>
    </source>
</evidence>
<dbReference type="eggNOG" id="COG0806">
    <property type="taxonomic scope" value="Bacteria"/>
</dbReference>
<dbReference type="InterPro" id="IPR009000">
    <property type="entry name" value="Transl_B-barrel_sf"/>
</dbReference>
<comment type="domain">
    <text evidence="5">The PRC barrel domain binds ribosomal protein uS19.</text>
</comment>
<evidence type="ECO:0000256" key="3">
    <source>
        <dbReference type="ARBA" id="ARBA00022552"/>
    </source>
</evidence>